<keyword evidence="1" id="KW-0812">Transmembrane</keyword>
<keyword evidence="1" id="KW-1133">Transmembrane helix</keyword>
<proteinExistence type="predicted"/>
<sequence length="102" mass="10384">MSLLWILAASALAYVTKLAGYLVPQRVLERPEIVRVSACMTVGLLASLVTMNAVGDGQAVVLDARLLALGAAVVALVLRAPFLVVVLAGAGAAALGRLFGLA</sequence>
<dbReference type="InterPro" id="IPR008407">
    <property type="entry name" value="Brnchd-chn_aa_trnsp_AzlD"/>
</dbReference>
<feature type="transmembrane region" description="Helical" evidence="1">
    <location>
        <begin position="66"/>
        <end position="95"/>
    </location>
</feature>
<evidence type="ECO:0000313" key="2">
    <source>
        <dbReference type="EMBL" id="NYG36969.1"/>
    </source>
</evidence>
<accession>A0A852X259</accession>
<dbReference type="Proteomes" id="UP000592181">
    <property type="component" value="Unassembled WGS sequence"/>
</dbReference>
<reference evidence="2 3" key="1">
    <citation type="submission" date="2020-07" db="EMBL/GenBank/DDBJ databases">
        <title>Sequencing the genomes of 1000 actinobacteria strains.</title>
        <authorList>
            <person name="Klenk H.-P."/>
        </authorList>
    </citation>
    <scope>NUCLEOTIDE SEQUENCE [LARGE SCALE GENOMIC DNA]</scope>
    <source>
        <strain evidence="2 3">DSM 24723</strain>
    </source>
</reference>
<dbReference type="AlphaFoldDB" id="A0A852X259"/>
<feature type="transmembrane region" description="Helical" evidence="1">
    <location>
        <begin position="34"/>
        <end position="54"/>
    </location>
</feature>
<organism evidence="2 3">
    <name type="scientific">Janibacter alkaliphilus</name>
    <dbReference type="NCBI Taxonomy" id="1069963"/>
    <lineage>
        <taxon>Bacteria</taxon>
        <taxon>Bacillati</taxon>
        <taxon>Actinomycetota</taxon>
        <taxon>Actinomycetes</taxon>
        <taxon>Micrococcales</taxon>
        <taxon>Intrasporangiaceae</taxon>
        <taxon>Janibacter</taxon>
    </lineage>
</organism>
<protein>
    <submittedName>
        <fullName evidence="2">Putative membrane protein</fullName>
    </submittedName>
</protein>
<comment type="caution">
    <text evidence="2">The sequence shown here is derived from an EMBL/GenBank/DDBJ whole genome shotgun (WGS) entry which is preliminary data.</text>
</comment>
<dbReference type="RefSeq" id="WP_179462405.1">
    <property type="nucleotide sequence ID" value="NZ_JACBZX010000001.1"/>
</dbReference>
<keyword evidence="1" id="KW-0472">Membrane</keyword>
<evidence type="ECO:0000313" key="3">
    <source>
        <dbReference type="Proteomes" id="UP000592181"/>
    </source>
</evidence>
<dbReference type="EMBL" id="JACBZX010000001">
    <property type="protein sequence ID" value="NYG36969.1"/>
    <property type="molecule type" value="Genomic_DNA"/>
</dbReference>
<keyword evidence="3" id="KW-1185">Reference proteome</keyword>
<dbReference type="Pfam" id="PF05437">
    <property type="entry name" value="AzlD"/>
    <property type="match status" value="1"/>
</dbReference>
<name>A0A852X259_9MICO</name>
<gene>
    <name evidence="2" type="ORF">BJY28_001438</name>
</gene>
<evidence type="ECO:0000256" key="1">
    <source>
        <dbReference type="SAM" id="Phobius"/>
    </source>
</evidence>